<keyword evidence="6" id="KW-0735">Signal-anchor</keyword>
<comment type="subcellular location">
    <subcellularLocation>
        <location evidence="1">Golgi apparatus membrane</location>
        <topology evidence="1">Single-pass type II membrane protein</topology>
    </subcellularLocation>
</comment>
<protein>
    <submittedName>
        <fullName evidence="11">Uncharacterized protein</fullName>
    </submittedName>
</protein>
<evidence type="ECO:0000256" key="10">
    <source>
        <dbReference type="ARBA" id="ARBA00023180"/>
    </source>
</evidence>
<dbReference type="GO" id="GO:0000139">
    <property type="term" value="C:Golgi membrane"/>
    <property type="evidence" value="ECO:0007669"/>
    <property type="project" value="UniProtKB-SubCell"/>
</dbReference>
<reference evidence="11" key="1">
    <citation type="submission" date="2020-07" db="EMBL/GenBank/DDBJ databases">
        <title>Genome sequence and genetic diversity analysis of an under-domesticated orphan crop, white fonio (Digitaria exilis).</title>
        <authorList>
            <person name="Bennetzen J.L."/>
            <person name="Chen S."/>
            <person name="Ma X."/>
            <person name="Wang X."/>
            <person name="Yssel A.E.J."/>
            <person name="Chaluvadi S.R."/>
            <person name="Johnson M."/>
            <person name="Gangashetty P."/>
            <person name="Hamidou F."/>
            <person name="Sanogo M.D."/>
            <person name="Zwaenepoel A."/>
            <person name="Wallace J."/>
            <person name="Van De Peer Y."/>
            <person name="Van Deynze A."/>
        </authorList>
    </citation>
    <scope>NUCLEOTIDE SEQUENCE</scope>
    <source>
        <tissue evidence="11">Leaves</tissue>
    </source>
</reference>
<gene>
    <name evidence="11" type="ORF">HU200_066449</name>
</gene>
<evidence type="ECO:0000313" key="12">
    <source>
        <dbReference type="Proteomes" id="UP000636709"/>
    </source>
</evidence>
<dbReference type="PANTHER" id="PTHR46779:SF5">
    <property type="entry name" value="BETA-16-GALACTOSYLTRANSFERASE GALT29A"/>
    <property type="match status" value="1"/>
</dbReference>
<dbReference type="PANTHER" id="PTHR46779">
    <property type="entry name" value="BETA-1,6-GALACTOSYLTRANSFERASE GALT29A"/>
    <property type="match status" value="1"/>
</dbReference>
<dbReference type="InterPro" id="IPR038578">
    <property type="entry name" value="GT29-like_sf"/>
</dbReference>
<dbReference type="CDD" id="cd19952">
    <property type="entry name" value="GT29"/>
    <property type="match status" value="1"/>
</dbReference>
<evidence type="ECO:0000256" key="4">
    <source>
        <dbReference type="ARBA" id="ARBA00022679"/>
    </source>
</evidence>
<dbReference type="EMBL" id="JACEFO010003089">
    <property type="protein sequence ID" value="KAF8644482.1"/>
    <property type="molecule type" value="Genomic_DNA"/>
</dbReference>
<keyword evidence="3" id="KW-0328">Glycosyltransferase</keyword>
<keyword evidence="5" id="KW-0812">Transmembrane</keyword>
<keyword evidence="4" id="KW-0808">Transferase</keyword>
<organism evidence="11 12">
    <name type="scientific">Digitaria exilis</name>
    <dbReference type="NCBI Taxonomy" id="1010633"/>
    <lineage>
        <taxon>Eukaryota</taxon>
        <taxon>Viridiplantae</taxon>
        <taxon>Streptophyta</taxon>
        <taxon>Embryophyta</taxon>
        <taxon>Tracheophyta</taxon>
        <taxon>Spermatophyta</taxon>
        <taxon>Magnoliopsida</taxon>
        <taxon>Liliopsida</taxon>
        <taxon>Poales</taxon>
        <taxon>Poaceae</taxon>
        <taxon>PACMAD clade</taxon>
        <taxon>Panicoideae</taxon>
        <taxon>Panicodae</taxon>
        <taxon>Paniceae</taxon>
        <taxon>Anthephorinae</taxon>
        <taxon>Digitaria</taxon>
    </lineage>
</organism>
<evidence type="ECO:0000256" key="6">
    <source>
        <dbReference type="ARBA" id="ARBA00022968"/>
    </source>
</evidence>
<comment type="similarity">
    <text evidence="2">Belongs to the glycosyltransferase 29 family.</text>
</comment>
<keyword evidence="8" id="KW-0333">Golgi apparatus</keyword>
<keyword evidence="10" id="KW-0325">Glycoprotein</keyword>
<keyword evidence="12" id="KW-1185">Reference proteome</keyword>
<proteinExistence type="inferred from homology"/>
<keyword evidence="7" id="KW-1133">Transmembrane helix</keyword>
<comment type="caution">
    <text evidence="11">The sequence shown here is derived from an EMBL/GenBank/DDBJ whole genome shotgun (WGS) entry which is preliminary data.</text>
</comment>
<evidence type="ECO:0000256" key="5">
    <source>
        <dbReference type="ARBA" id="ARBA00022692"/>
    </source>
</evidence>
<evidence type="ECO:0000256" key="2">
    <source>
        <dbReference type="ARBA" id="ARBA00006003"/>
    </source>
</evidence>
<dbReference type="GO" id="GO:0008373">
    <property type="term" value="F:sialyltransferase activity"/>
    <property type="evidence" value="ECO:0007669"/>
    <property type="project" value="InterPro"/>
</dbReference>
<name>A0A835DWM0_9POAL</name>
<dbReference type="OrthoDB" id="10264956at2759"/>
<evidence type="ECO:0000256" key="1">
    <source>
        <dbReference type="ARBA" id="ARBA00004323"/>
    </source>
</evidence>
<dbReference type="AlphaFoldDB" id="A0A835DWM0"/>
<evidence type="ECO:0000256" key="7">
    <source>
        <dbReference type="ARBA" id="ARBA00022989"/>
    </source>
</evidence>
<dbReference type="Proteomes" id="UP000636709">
    <property type="component" value="Unassembled WGS sequence"/>
</dbReference>
<accession>A0A835DWM0</accession>
<evidence type="ECO:0000256" key="9">
    <source>
        <dbReference type="ARBA" id="ARBA00023136"/>
    </source>
</evidence>
<dbReference type="Gene3D" id="3.90.1480.20">
    <property type="entry name" value="Glycosyl transferase family 29"/>
    <property type="match status" value="1"/>
</dbReference>
<dbReference type="Pfam" id="PF00777">
    <property type="entry name" value="Glyco_transf_29"/>
    <property type="match status" value="1"/>
</dbReference>
<dbReference type="InterPro" id="IPR001675">
    <property type="entry name" value="Glyco_trans_29"/>
</dbReference>
<keyword evidence="9" id="KW-0472">Membrane</keyword>
<evidence type="ECO:0000256" key="3">
    <source>
        <dbReference type="ARBA" id="ARBA00022676"/>
    </source>
</evidence>
<sequence length="409" mass="44108">MKLRHLLHVVFLLVLALSLPFLTLLLSRGRAPSSQYANDAGDALLRRLAAIDAGRDHILADAATLLANATISSFPSHNNLPCSSAYIGSGNATSSCHRDRRTVSSLHVPNDMMPDDGVLLAAFRASLHSFLREHQNNNSNNNSSSSSSSSKVVAGVMISDVLSGLLGRRFRTCAVVGNSGILLGSGRGAQIDAHDVVIRLNNAPVVGFVSDVGTRTSLTVTHSGVFRLCSEPSAAAATPGCACHPYGRSVPLAMYVSHPMDLLDVVACAATATAASIPFLLRLTDARLDALSARIAKYYSLRRFVAATGEPASGWTRRHDGIIRPHFHYSSGLQAVLMALGACEEVSMFGFGKSTAAKHHYHTDQKRETDVHDYEAEYEFYRDLQTWPEAVPFLDEATGFKVPTVTQYW</sequence>
<evidence type="ECO:0000313" key="11">
    <source>
        <dbReference type="EMBL" id="KAF8644482.1"/>
    </source>
</evidence>
<evidence type="ECO:0000256" key="8">
    <source>
        <dbReference type="ARBA" id="ARBA00023034"/>
    </source>
</evidence>